<dbReference type="Proteomes" id="UP000199412">
    <property type="component" value="Unassembled WGS sequence"/>
</dbReference>
<dbReference type="EMBL" id="FNAP01000007">
    <property type="protein sequence ID" value="SDE48055.1"/>
    <property type="molecule type" value="Genomic_DNA"/>
</dbReference>
<evidence type="ECO:0000256" key="1">
    <source>
        <dbReference type="SAM" id="MobiDB-lite"/>
    </source>
</evidence>
<keyword evidence="3" id="KW-1185">Reference proteome</keyword>
<gene>
    <name evidence="2" type="ORF">SAMN05421720_10784</name>
</gene>
<dbReference type="Pfam" id="PF10025">
    <property type="entry name" value="DUF2267"/>
    <property type="match status" value="1"/>
</dbReference>
<organism evidence="2 3">
    <name type="scientific">Rhodospira trueperi</name>
    <dbReference type="NCBI Taxonomy" id="69960"/>
    <lineage>
        <taxon>Bacteria</taxon>
        <taxon>Pseudomonadati</taxon>
        <taxon>Pseudomonadota</taxon>
        <taxon>Alphaproteobacteria</taxon>
        <taxon>Rhodospirillales</taxon>
        <taxon>Rhodospirillaceae</taxon>
        <taxon>Rhodospira</taxon>
    </lineage>
</organism>
<evidence type="ECO:0000313" key="2">
    <source>
        <dbReference type="EMBL" id="SDE48055.1"/>
    </source>
</evidence>
<dbReference type="Gene3D" id="1.10.490.110">
    <property type="entry name" value="Uncharacterized conserved protein DUF2267"/>
    <property type="match status" value="1"/>
</dbReference>
<feature type="compositionally biased region" description="Basic and acidic residues" evidence="1">
    <location>
        <begin position="119"/>
        <end position="130"/>
    </location>
</feature>
<proteinExistence type="predicted"/>
<evidence type="ECO:0000313" key="3">
    <source>
        <dbReference type="Proteomes" id="UP000199412"/>
    </source>
</evidence>
<dbReference type="RefSeq" id="WP_218128379.1">
    <property type="nucleotide sequence ID" value="NZ_FNAP01000007.1"/>
</dbReference>
<name>A0A1G7DBD7_9PROT</name>
<dbReference type="InterPro" id="IPR018727">
    <property type="entry name" value="DUF2267"/>
</dbReference>
<accession>A0A1G7DBD7</accession>
<sequence length="130" mass="14196">MTRIDHAYHEANIWLNTLAETPGIGAQGQAYGALRVVLHQVRDRVTVDQAAHVGGQLPTLIRGIDFEGWKLAVIPTRERSLDTVLESLGDRLADVPKIDGEEALVAEKTAQRHGNRPHARGDAESGPRAH</sequence>
<dbReference type="InterPro" id="IPR038282">
    <property type="entry name" value="DUF2267_sf"/>
</dbReference>
<reference evidence="2 3" key="1">
    <citation type="submission" date="2016-10" db="EMBL/GenBank/DDBJ databases">
        <authorList>
            <person name="de Groot N.N."/>
        </authorList>
    </citation>
    <scope>NUCLEOTIDE SEQUENCE [LARGE SCALE GENOMIC DNA]</scope>
    <source>
        <strain evidence="2 3">ATCC 700224</strain>
    </source>
</reference>
<dbReference type="AlphaFoldDB" id="A0A1G7DBD7"/>
<protein>
    <submittedName>
        <fullName evidence="2">Uncharacterized conserved protein, DUF2267 family</fullName>
    </submittedName>
</protein>
<dbReference type="STRING" id="69960.SAMN05421720_10784"/>
<feature type="region of interest" description="Disordered" evidence="1">
    <location>
        <begin position="103"/>
        <end position="130"/>
    </location>
</feature>